<gene>
    <name evidence="1" type="ORF">Loak_0219</name>
</gene>
<dbReference type="PATRIC" id="fig|29423.5.peg.224"/>
<proteinExistence type="predicted"/>
<accession>A0A0W0XHK1</accession>
<name>A0A0W0XHK1_9GAMM</name>
<dbReference type="AlphaFoldDB" id="A0A0W0XHK1"/>
<evidence type="ECO:0000313" key="2">
    <source>
        <dbReference type="Proteomes" id="UP000054858"/>
    </source>
</evidence>
<dbReference type="RefSeq" id="WP_025386271.1">
    <property type="nucleotide sequence ID" value="NZ_LCUA01000020.1"/>
</dbReference>
<organism evidence="1 2">
    <name type="scientific">Legionella oakridgensis</name>
    <dbReference type="NCBI Taxonomy" id="29423"/>
    <lineage>
        <taxon>Bacteria</taxon>
        <taxon>Pseudomonadati</taxon>
        <taxon>Pseudomonadota</taxon>
        <taxon>Gammaproteobacteria</taxon>
        <taxon>Legionellales</taxon>
        <taxon>Legionellaceae</taxon>
        <taxon>Legionella</taxon>
    </lineage>
</organism>
<sequence length="912" mass="102146">MNEAEKRQFLRQYLQSRSADREVAIDDAALDGYQPILDRIHLIERENPVFFARMTADPGRSPLLETILNSACNFDEGSPPVLRAIDDARLRMATRELELTTLPGCDYYARETTSPPDAALNDLIVASREKLRPIIESFAPGLNVANNEAVLAKIKEVEGRVKAAAAGSPEKALAEKQLTILQDLNKINRLTLIEIPQEGAPPRQYCVLAEAAAGVTEKVSLVPRGRPDRPDERSVDAQLRRLIAADDVTTLDQYHARRSGRPGPEGDTGFKLSMQAIIKLPKHGEVKEVQREAMALNVSRLLGLDTTDSTMVTHGGRPGLFVPFADIRLLNEVARGKTMQARLGSRGEYSHYSTINSVGAGLQANRFVEDFGNSLGLFYLCSDTDAIGGYNQNKALRGNHLFIFDQVIMADDKLGLDSRMSMQPISFITKHTRHDQGRNRTLIEDSSMDSKFASLMQLKAEQEKLLAYFTRVADGHQRKVIEIQDQLMRRDLDRDVRKGLEAQLKEVRLLRDDAVTLQTKVAERIRKIDDIFPRRDAGVGTELLKNTLVLEKLVNNPKLFAEDKRAYRNPWVNRNENRITNIASQPGGQYLVVTFKSAIPDDMLAMIRRNTHSGHSPIRRSDKEMYILIEDLQRLTESALLPEHHLQLNAATNYLDVRDLQVIQRAYDEGHRTRIIAAVQSYQDEMARLRATGANPREVCRLMSETEATLKGFIDPEKDQGFAMHVLKKFQFEQQRQLQQLMPEEQRTVQLNEAFSAALKLDRVEEFNAVVREAVKHDRLADGVFTAFLQRCMDDEATASAAPSAHFRAIELSRGLQEAATAAIVQLQQPVVREAVVLPVALEPVAPVVAVLREEDELAGVDPLEDQDDMLHREAEIFDESDRVFAQLGAAAVDEHTTEESQQQTVTVGGVG</sequence>
<dbReference type="Proteomes" id="UP000054858">
    <property type="component" value="Unassembled WGS sequence"/>
</dbReference>
<evidence type="ECO:0000313" key="1">
    <source>
        <dbReference type="EMBL" id="KTD44077.1"/>
    </source>
</evidence>
<reference evidence="1 2" key="1">
    <citation type="submission" date="2015-11" db="EMBL/GenBank/DDBJ databases">
        <title>Genomic analysis of 38 Legionella species identifies large and diverse effector repertoires.</title>
        <authorList>
            <person name="Burstein D."/>
            <person name="Amaro F."/>
            <person name="Zusman T."/>
            <person name="Lifshitz Z."/>
            <person name="Cohen O."/>
            <person name="Gilbert J.A."/>
            <person name="Pupko T."/>
            <person name="Shuman H.A."/>
            <person name="Segal G."/>
        </authorList>
    </citation>
    <scope>NUCLEOTIDE SEQUENCE [LARGE SCALE GENOMIC DNA]</scope>
    <source>
        <strain evidence="1 2">Oak Ridge-10</strain>
    </source>
</reference>
<dbReference type="EMBL" id="LNYP01000004">
    <property type="protein sequence ID" value="KTD44077.1"/>
    <property type="molecule type" value="Genomic_DNA"/>
</dbReference>
<protein>
    <submittedName>
        <fullName evidence="1">Coiled-coil protein</fullName>
    </submittedName>
</protein>
<comment type="caution">
    <text evidence="1">The sequence shown here is derived from an EMBL/GenBank/DDBJ whole genome shotgun (WGS) entry which is preliminary data.</text>
</comment>